<feature type="transmembrane region" description="Helical" evidence="1">
    <location>
        <begin position="172"/>
        <end position="193"/>
    </location>
</feature>
<dbReference type="EMBL" id="CP000855">
    <property type="protein sequence ID" value="ACJ16181.1"/>
    <property type="molecule type" value="Genomic_DNA"/>
</dbReference>
<feature type="transmembrane region" description="Helical" evidence="1">
    <location>
        <begin position="20"/>
        <end position="42"/>
    </location>
</feature>
<organism evidence="3 4">
    <name type="scientific">Thermococcus onnurineus (strain NA1)</name>
    <dbReference type="NCBI Taxonomy" id="523850"/>
    <lineage>
        <taxon>Archaea</taxon>
        <taxon>Methanobacteriati</taxon>
        <taxon>Methanobacteriota</taxon>
        <taxon>Thermococci</taxon>
        <taxon>Thermococcales</taxon>
        <taxon>Thermococcaceae</taxon>
        <taxon>Thermococcus</taxon>
    </lineage>
</organism>
<dbReference type="PANTHER" id="PTHR33531:SF7">
    <property type="entry name" value="HYPOTHETICAL MEMBRANE PROTEIN, CONSERVED"/>
    <property type="match status" value="1"/>
</dbReference>
<feature type="domain" description="DUF835" evidence="2">
    <location>
        <begin position="250"/>
        <end position="377"/>
    </location>
</feature>
<dbReference type="PATRIC" id="fig|523850.10.peg.696"/>
<reference evidence="3 4" key="1">
    <citation type="journal article" date="2008" name="J. Bacteriol.">
        <title>The complete genome sequence of Thermococcus onnurineus NA1 reveals a mixed heterotrophic and carboxydotrophic metabolism.</title>
        <authorList>
            <person name="Lee H.S."/>
            <person name="Kang S.G."/>
            <person name="Bae S.S."/>
            <person name="Lim J.K."/>
            <person name="Cho Y."/>
            <person name="Kim Y.J."/>
            <person name="Jeon J.H."/>
            <person name="Cha S.S."/>
            <person name="Kwon K.K."/>
            <person name="Kim H.T."/>
            <person name="Park C.J."/>
            <person name="Lee H.W."/>
            <person name="Kim S.I."/>
            <person name="Chun J."/>
            <person name="Colwell R.R."/>
            <person name="Kim S.J."/>
            <person name="Lee J.H."/>
        </authorList>
    </citation>
    <scope>NUCLEOTIDE SEQUENCE [LARGE SCALE GENOMIC DNA]</scope>
    <source>
        <strain evidence="3 4">NA1</strain>
    </source>
</reference>
<dbReference type="Pfam" id="PF05763">
    <property type="entry name" value="DUF835"/>
    <property type="match status" value="1"/>
</dbReference>
<name>B6YVA3_THEON</name>
<gene>
    <name evidence="3" type="ordered locus">TON_0693</name>
</gene>
<evidence type="ECO:0000313" key="4">
    <source>
        <dbReference type="Proteomes" id="UP000002727"/>
    </source>
</evidence>
<feature type="transmembrane region" description="Helical" evidence="1">
    <location>
        <begin position="112"/>
        <end position="132"/>
    </location>
</feature>
<dbReference type="STRING" id="523850.TON_0693"/>
<dbReference type="GeneID" id="7016994"/>
<keyword evidence="1" id="KW-1133">Transmembrane helix</keyword>
<dbReference type="OrthoDB" id="86229at2157"/>
<feature type="transmembrane region" description="Helical" evidence="1">
    <location>
        <begin position="79"/>
        <end position="100"/>
    </location>
</feature>
<evidence type="ECO:0000259" key="2">
    <source>
        <dbReference type="Pfam" id="PF05763"/>
    </source>
</evidence>
<feature type="transmembrane region" description="Helical" evidence="1">
    <location>
        <begin position="199"/>
        <end position="220"/>
    </location>
</feature>
<evidence type="ECO:0000256" key="1">
    <source>
        <dbReference type="SAM" id="Phobius"/>
    </source>
</evidence>
<dbReference type="AlphaFoldDB" id="B6YVA3"/>
<accession>B6YVA3</accession>
<keyword evidence="1" id="KW-0472">Membrane</keyword>
<keyword evidence="1" id="KW-0812">Transmembrane</keyword>
<evidence type="ECO:0000313" key="3">
    <source>
        <dbReference type="EMBL" id="ACJ16181.1"/>
    </source>
</evidence>
<protein>
    <submittedName>
        <fullName evidence="3">Hypothetical membrane protein, conserved</fullName>
    </submittedName>
</protein>
<dbReference type="InterPro" id="IPR008553">
    <property type="entry name" value="DUF835"/>
</dbReference>
<proteinExistence type="predicted"/>
<dbReference type="Proteomes" id="UP000002727">
    <property type="component" value="Chromosome"/>
</dbReference>
<keyword evidence="4" id="KW-1185">Reference proteome</keyword>
<feature type="transmembrane region" description="Helical" evidence="1">
    <location>
        <begin position="138"/>
        <end position="160"/>
    </location>
</feature>
<feature type="transmembrane region" description="Helical" evidence="1">
    <location>
        <begin position="54"/>
        <end position="73"/>
    </location>
</feature>
<sequence length="379" mass="43086">MGWVWKSPKEYGVRKLDSIQAIVFVEAIMVLMADLVAAGWIFKIYLHNKRRSALAFSLAWIFDFLAISSTVFTNPIFQMLGVLFLPAFSALMFYGSVKFLEEESIVARHKTLTIFAPMPVFFIVYMMGVYAYTKDPFWTATSAATLGISGIFVIAGGLLLKETEEIYKTAIKILYVSIILFGVHLVPAALFGTNEWYKPIGFTLSTVLIVTMVAAMVKLTSSEFFKPPKRDDGNPINLEPGVVLVSETEYQKIKEKLRGRPVLAFIRDVDDIPEGWKYYFVTTIPFQGKFKNTINPTNLARITEISYRYLEEFAKSGEHGIIVIDCLEYLTIYNSWESLMKFLSKLRDFVIVHRGTLIVVLEKESLETQLYAQLKKLIG</sequence>
<dbReference type="KEGG" id="ton:TON_0693"/>
<dbReference type="RefSeq" id="WP_012571653.1">
    <property type="nucleotide sequence ID" value="NC_011529.1"/>
</dbReference>
<dbReference type="HOGENOM" id="CLU_063611_0_0_2"/>
<dbReference type="eggNOG" id="arCOG03805">
    <property type="taxonomic scope" value="Archaea"/>
</dbReference>
<dbReference type="PANTHER" id="PTHR33531">
    <property type="entry name" value="RUBRERYTHRIN SUBFAMILY"/>
    <property type="match status" value="1"/>
</dbReference>